<reference evidence="7" key="1">
    <citation type="submission" date="2014-09" db="EMBL/GenBank/DDBJ databases">
        <title>Sequence of the Streptomyces nodosus genome.</title>
        <authorList>
            <person name="Sweeney P."/>
            <person name="Stephens N."/>
            <person name="Murphy C."/>
            <person name="Caffrey P."/>
        </authorList>
    </citation>
    <scope>NUCLEOTIDE SEQUENCE [LARGE SCALE GENOMIC DNA]</scope>
    <source>
        <strain evidence="7">ATCC 14899</strain>
    </source>
</reference>
<dbReference type="Gene3D" id="3.40.1190.20">
    <property type="match status" value="1"/>
</dbReference>
<dbReference type="KEGG" id="snq:CP978_32970"/>
<evidence type="ECO:0000256" key="3">
    <source>
        <dbReference type="ARBA" id="ARBA00022777"/>
    </source>
</evidence>
<evidence type="ECO:0000313" key="5">
    <source>
        <dbReference type="EMBL" id="AJE44223.1"/>
    </source>
</evidence>
<evidence type="ECO:0000313" key="6">
    <source>
        <dbReference type="EMBL" id="QEV42717.1"/>
    </source>
</evidence>
<dbReference type="Pfam" id="PF00294">
    <property type="entry name" value="PfkB"/>
    <property type="match status" value="1"/>
</dbReference>
<dbReference type="Proteomes" id="UP000325763">
    <property type="component" value="Chromosome"/>
</dbReference>
<dbReference type="InterPro" id="IPR029056">
    <property type="entry name" value="Ribokinase-like"/>
</dbReference>
<accession>A0A0B5DKI0</accession>
<evidence type="ECO:0000313" key="7">
    <source>
        <dbReference type="Proteomes" id="UP000031526"/>
    </source>
</evidence>
<dbReference type="InterPro" id="IPR052700">
    <property type="entry name" value="Carb_kinase_PfkB-like"/>
</dbReference>
<dbReference type="EMBL" id="CP009313">
    <property type="protein sequence ID" value="AJE44223.1"/>
    <property type="molecule type" value="Genomic_DNA"/>
</dbReference>
<dbReference type="AlphaFoldDB" id="A0A0B5DKI0"/>
<dbReference type="PANTHER" id="PTHR43320">
    <property type="entry name" value="SUGAR KINASE"/>
    <property type="match status" value="1"/>
</dbReference>
<evidence type="ECO:0000256" key="1">
    <source>
        <dbReference type="ARBA" id="ARBA00010688"/>
    </source>
</evidence>
<feature type="domain" description="Carbohydrate kinase PfkB" evidence="4">
    <location>
        <begin position="24"/>
        <end position="289"/>
    </location>
</feature>
<dbReference type="EMBL" id="CP023747">
    <property type="protein sequence ID" value="QEV42717.1"/>
    <property type="molecule type" value="Genomic_DNA"/>
</dbReference>
<proteinExistence type="inferred from homology"/>
<dbReference type="SUPFAM" id="SSF53613">
    <property type="entry name" value="Ribokinase-like"/>
    <property type="match status" value="1"/>
</dbReference>
<keyword evidence="7" id="KW-1185">Reference proteome</keyword>
<reference evidence="6 8" key="3">
    <citation type="submission" date="2017-09" db="EMBL/GenBank/DDBJ databases">
        <title>Streptomyces genome completion.</title>
        <authorList>
            <person name="Lee N."/>
            <person name="Cho B.-K."/>
        </authorList>
    </citation>
    <scope>NUCLEOTIDE SEQUENCE [LARGE SCALE GENOMIC DNA]</scope>
    <source>
        <strain evidence="6 8">ATCC 14899</strain>
    </source>
</reference>
<keyword evidence="2" id="KW-0808">Transferase</keyword>
<evidence type="ECO:0000259" key="4">
    <source>
        <dbReference type="Pfam" id="PF00294"/>
    </source>
</evidence>
<dbReference type="Proteomes" id="UP000031526">
    <property type="component" value="Chromosome"/>
</dbReference>
<comment type="similarity">
    <text evidence="1">Belongs to the carbohydrate kinase PfkB family.</text>
</comment>
<dbReference type="GO" id="GO:0016301">
    <property type="term" value="F:kinase activity"/>
    <property type="evidence" value="ECO:0007669"/>
    <property type="project" value="UniProtKB-KW"/>
</dbReference>
<dbReference type="InterPro" id="IPR011611">
    <property type="entry name" value="PfkB_dom"/>
</dbReference>
<gene>
    <name evidence="6" type="ORF">CP978_32970</name>
    <name evidence="5" type="ORF">SNOD_32725</name>
</gene>
<name>A0A0B5DKI0_9ACTN</name>
<dbReference type="STRING" id="40318.SNOD_32725"/>
<reference evidence="5 7" key="2">
    <citation type="journal article" date="2016" name="Appl. Microbiol. Biotechnol.">
        <title>Exploiting the genome sequence of Streptomyces nodosus for enhanced antibiotic production.</title>
        <authorList>
            <person name="Sweeney P."/>
            <person name="Murphy C.D."/>
            <person name="Caffrey P."/>
        </authorList>
    </citation>
    <scope>NUCLEOTIDE SEQUENCE [LARGE SCALE GENOMIC DNA]</scope>
    <source>
        <strain evidence="5 7">ATCC 14899</strain>
    </source>
</reference>
<sequence>MLGIIGDLVEDVVVWLAEPLQHGTDTAAEIFHTRGGSGANVAACAAALGPTRFIGCVGDDSLGDTLVAGLAAEGVDVRVQRRGSTGTIVILIDENAERTMLPHRGASTMLDEVPDPWLEGLELLHVPAYSFDGEPVGATAVDVIRRAKKRGVLVSVDASSTGMLAGYGVRRFLDLMADLEPDFLIANESEAEFLGLSAGGAPGPNRERVAKTVVVAKAGPHPTVVHVPHGEPVVVPVPPVEHIRDLTGAGDAFAAGFLSTFLRTKDLYEACVSGHGTAARVLSAPGSTAKPACD</sequence>
<dbReference type="HOGENOM" id="CLU_027634_8_0_11"/>
<keyword evidence="3" id="KW-0418">Kinase</keyword>
<protein>
    <recommendedName>
        <fullName evidence="4">Carbohydrate kinase PfkB domain-containing protein</fullName>
    </recommendedName>
</protein>
<evidence type="ECO:0000313" key="8">
    <source>
        <dbReference type="Proteomes" id="UP000325763"/>
    </source>
</evidence>
<dbReference type="OrthoDB" id="7946249at2"/>
<dbReference type="RefSeq" id="WP_043447148.1">
    <property type="nucleotide sequence ID" value="NZ_CP009313.1"/>
</dbReference>
<evidence type="ECO:0000256" key="2">
    <source>
        <dbReference type="ARBA" id="ARBA00022679"/>
    </source>
</evidence>
<dbReference type="PANTHER" id="PTHR43320:SF3">
    <property type="entry name" value="CARBOHYDRATE KINASE PFKB DOMAIN-CONTAINING PROTEIN"/>
    <property type="match status" value="1"/>
</dbReference>
<organism evidence="5 7">
    <name type="scientific">Streptomyces nodosus</name>
    <dbReference type="NCBI Taxonomy" id="40318"/>
    <lineage>
        <taxon>Bacteria</taxon>
        <taxon>Bacillati</taxon>
        <taxon>Actinomycetota</taxon>
        <taxon>Actinomycetes</taxon>
        <taxon>Kitasatosporales</taxon>
        <taxon>Streptomycetaceae</taxon>
        <taxon>Streptomyces</taxon>
    </lineage>
</organism>